<feature type="non-terminal residue" evidence="1">
    <location>
        <position position="92"/>
    </location>
</feature>
<keyword evidence="2" id="KW-1185">Reference proteome</keyword>
<sequence>MSDSLDVDDNNMGEYMEVLDVEWPCSENGPSERKPSWFWLREVTSRDAENGMDVQGITWDSFNVTRQRYRELRLIDYKNYENVQRSHDEIKK</sequence>
<proteinExistence type="predicted"/>
<comment type="caution">
    <text evidence="1">The sequence shown here is derived from an EMBL/GenBank/DDBJ whole genome shotgun (WGS) entry which is preliminary data.</text>
</comment>
<dbReference type="EMBL" id="CAJVPM010008893">
    <property type="protein sequence ID" value="CAG8559306.1"/>
    <property type="molecule type" value="Genomic_DNA"/>
</dbReference>
<protein>
    <submittedName>
        <fullName evidence="1">3748_t:CDS:1</fullName>
    </submittedName>
</protein>
<evidence type="ECO:0000313" key="2">
    <source>
        <dbReference type="Proteomes" id="UP000789860"/>
    </source>
</evidence>
<accession>A0ACA9M0Y3</accession>
<reference evidence="1" key="1">
    <citation type="submission" date="2021-06" db="EMBL/GenBank/DDBJ databases">
        <authorList>
            <person name="Kallberg Y."/>
            <person name="Tangrot J."/>
            <person name="Rosling A."/>
        </authorList>
    </citation>
    <scope>NUCLEOTIDE SEQUENCE</scope>
    <source>
        <strain evidence="1">AU212A</strain>
    </source>
</reference>
<organism evidence="1 2">
    <name type="scientific">Scutellospora calospora</name>
    <dbReference type="NCBI Taxonomy" id="85575"/>
    <lineage>
        <taxon>Eukaryota</taxon>
        <taxon>Fungi</taxon>
        <taxon>Fungi incertae sedis</taxon>
        <taxon>Mucoromycota</taxon>
        <taxon>Glomeromycotina</taxon>
        <taxon>Glomeromycetes</taxon>
        <taxon>Diversisporales</taxon>
        <taxon>Gigasporaceae</taxon>
        <taxon>Scutellospora</taxon>
    </lineage>
</organism>
<dbReference type="Proteomes" id="UP000789860">
    <property type="component" value="Unassembled WGS sequence"/>
</dbReference>
<name>A0ACA9M0Y3_9GLOM</name>
<gene>
    <name evidence="1" type="ORF">SCALOS_LOCUS5453</name>
</gene>
<evidence type="ECO:0000313" key="1">
    <source>
        <dbReference type="EMBL" id="CAG8559306.1"/>
    </source>
</evidence>